<evidence type="ECO:0000313" key="2">
    <source>
        <dbReference type="WBParaSite" id="MCU_007693-RA"/>
    </source>
</evidence>
<organism evidence="2">
    <name type="scientific">Mesocestoides corti</name>
    <name type="common">Flatworm</name>
    <dbReference type="NCBI Taxonomy" id="53468"/>
    <lineage>
        <taxon>Eukaryota</taxon>
        <taxon>Metazoa</taxon>
        <taxon>Spiralia</taxon>
        <taxon>Lophotrochozoa</taxon>
        <taxon>Platyhelminthes</taxon>
        <taxon>Cestoda</taxon>
        <taxon>Eucestoda</taxon>
        <taxon>Cyclophyllidea</taxon>
        <taxon>Mesocestoididae</taxon>
        <taxon>Mesocestoides</taxon>
    </lineage>
</organism>
<accession>A0A5K3FIS7</accession>
<protein>
    <submittedName>
        <fullName evidence="2">Reverse transcriptase domain-containing protein</fullName>
    </submittedName>
</protein>
<dbReference type="AlphaFoldDB" id="A0A5K3FIS7"/>
<feature type="compositionally biased region" description="Low complexity" evidence="1">
    <location>
        <begin position="418"/>
        <end position="434"/>
    </location>
</feature>
<reference evidence="2" key="1">
    <citation type="submission" date="2019-11" db="UniProtKB">
        <authorList>
            <consortium name="WormBaseParasite"/>
        </authorList>
    </citation>
    <scope>IDENTIFICATION</scope>
</reference>
<feature type="region of interest" description="Disordered" evidence="1">
    <location>
        <begin position="344"/>
        <end position="461"/>
    </location>
</feature>
<feature type="compositionally biased region" description="Polar residues" evidence="1">
    <location>
        <begin position="350"/>
        <end position="369"/>
    </location>
</feature>
<feature type="region of interest" description="Disordered" evidence="1">
    <location>
        <begin position="213"/>
        <end position="266"/>
    </location>
</feature>
<feature type="compositionally biased region" description="Basic residues" evidence="1">
    <location>
        <begin position="214"/>
        <end position="229"/>
    </location>
</feature>
<evidence type="ECO:0000256" key="1">
    <source>
        <dbReference type="SAM" id="MobiDB-lite"/>
    </source>
</evidence>
<feature type="compositionally biased region" description="Polar residues" evidence="1">
    <location>
        <begin position="407"/>
        <end position="417"/>
    </location>
</feature>
<dbReference type="WBParaSite" id="MCU_007693-RA">
    <property type="protein sequence ID" value="MCU_007693-RA"/>
    <property type="gene ID" value="MCU_007693"/>
</dbReference>
<sequence length="592" mass="65715">MRFNTFPPPPPLPPLPPILDSAREVNHHSSVLNNERIDLIACRNSDKEIWKAGLDNNKGELEVVFGELKTDQLFGATLSSFPDPGRSIIIPSRNQHGDKGDCRVTELKSGGPGPFSGALNSHRSQLPGIKNSRFKEYLKKYFPKENVVMQPLENMIRYMAKEGRIACASQEQKQDLAGALTEPSKGSRACSPAHVSIQDRLIRVNDVYSPLASPRRRAVKTVRRPNKAKRGAEIQNGEAQGGNAQRGPRSLSQRQTCDEEHKRPIQKNIQGTQYVISPKSHRIIHVSTSKYQGSRENTQISAYHRRVMNFYYTRKQYRRQVRRGQAGVRATSNDTALFLSYADRLPPQPTRSQSYQPHSRQSVMNSGISPIQGERTASVAPRSAKTQTQIGTNVESVPKQGRHDQESVGQSAPSNPNEASDQSSQSDKAAEAAQTRSSSLAKPPKTPVPGSSISENKEEGNTLVTSQVDEIGDVCRKLKMCVASEHNTVLNSFLLRLVALGDSGKHNQRFKSLKTLMLEPSFVEKLGSLSAQNHHRNTCGERGEGKYLALPPWEQRFLGLWQSHCANRIVLVHQRSSGSNLKCLAVYADKEN</sequence>
<proteinExistence type="predicted"/>
<name>A0A5K3FIS7_MESCO</name>
<feature type="compositionally biased region" description="Polar residues" evidence="1">
    <location>
        <begin position="384"/>
        <end position="395"/>
    </location>
</feature>